<dbReference type="GO" id="GO:0008851">
    <property type="term" value="F:ethanolamine ammonia-lyase activity"/>
    <property type="evidence" value="ECO:0007669"/>
    <property type="project" value="InterPro"/>
</dbReference>
<dbReference type="PANTHER" id="PTHR39329">
    <property type="entry name" value="ETHANOLAMINE AMMONIA-LYASE HEAVY CHAIN"/>
    <property type="match status" value="1"/>
</dbReference>
<reference evidence="2" key="1">
    <citation type="submission" date="2015-07" db="EMBL/GenBank/DDBJ databases">
        <title>Draft genome sequence of Acetobacterium bakii DSM 8293, a potential psychrophilic chemical producer through syngas fermentation.</title>
        <authorList>
            <person name="Song Y."/>
            <person name="Hwang S."/>
            <person name="Cho B.-K."/>
        </authorList>
    </citation>
    <scope>NUCLEOTIDE SEQUENCE [LARGE SCALE GENOMIC DNA]</scope>
    <source>
        <strain evidence="2">DSM 8239</strain>
    </source>
</reference>
<keyword evidence="1" id="KW-0456">Lyase</keyword>
<dbReference type="STRING" id="52689.AKG39_06060"/>
<protein>
    <submittedName>
        <fullName evidence="1">Ethanolamine ammonia-lyase</fullName>
    </submittedName>
</protein>
<dbReference type="PATRIC" id="fig|52689.4.peg.308"/>
<dbReference type="AlphaFoldDB" id="A0A0L6U1V4"/>
<dbReference type="Gene3D" id="3.20.20.70">
    <property type="entry name" value="Aldolase class I"/>
    <property type="match status" value="1"/>
</dbReference>
<evidence type="ECO:0000313" key="2">
    <source>
        <dbReference type="Proteomes" id="UP000036873"/>
    </source>
</evidence>
<dbReference type="Gene3D" id="2.30.170.30">
    <property type="entry name" value="ethanolamine ammonia-lyase heavy chain domain like"/>
    <property type="match status" value="1"/>
</dbReference>
<dbReference type="GO" id="GO:0005829">
    <property type="term" value="C:cytosol"/>
    <property type="evidence" value="ECO:0007669"/>
    <property type="project" value="TreeGrafter"/>
</dbReference>
<sequence length="455" mass="50533">MKLKTVLFGRTYQFKNVNEVQAKASQEKSGDQLAGLAASSTEERAAAKIVLADMLLSDIRNNPAVPYELDDVTRVIQDQVNEAVYREIKNWTVGDLRDFMMLYTSTGPIIQRIATGLTAEMIAAVTKIMSNMDLVYAAKKIDNVATCVTTIGQRGIAANRLLPNHQTDNIDGIFAELYESLAYGVGDAMLGLNPVQDTVESTTFLLQKLYDFRMKWEIPTQSCVLSHITTQMAALRKGAPLDMIFQSIAGTQKANESFGVTTTMLDDAYDLGKRECISGGKNIMYFETGEGSELSCDAHMGVDMLTLEARTYGYAKRYDPFYVMSVVGFIGPEYIYDSVQQLRGGLEEHFMGTLSLFPMGVDVCYTNHMPASQNDSENLALLLALAGMPAFVTAPMGDDIMLNYQLLGNHDWQSLLELSGMKRIPEFEKWLQKMEILDEYGMFTEKAGDASIFLK</sequence>
<dbReference type="Proteomes" id="UP000036873">
    <property type="component" value="Unassembled WGS sequence"/>
</dbReference>
<dbReference type="NCBIfam" id="NF011649">
    <property type="entry name" value="PRK15067.1"/>
    <property type="match status" value="1"/>
</dbReference>
<accession>A0A0L6U1V4</accession>
<dbReference type="OrthoDB" id="9770909at2"/>
<dbReference type="InterPro" id="IPR044941">
    <property type="entry name" value="EutB_N_sf"/>
</dbReference>
<proteinExistence type="predicted"/>
<dbReference type="PANTHER" id="PTHR39329:SF1">
    <property type="entry name" value="ETHANOLAMINE AMMONIA-LYASE LARGE SUBUNIT"/>
    <property type="match status" value="1"/>
</dbReference>
<organism evidence="1 2">
    <name type="scientific">Acetobacterium bakii</name>
    <dbReference type="NCBI Taxonomy" id="52689"/>
    <lineage>
        <taxon>Bacteria</taxon>
        <taxon>Bacillati</taxon>
        <taxon>Bacillota</taxon>
        <taxon>Clostridia</taxon>
        <taxon>Eubacteriales</taxon>
        <taxon>Eubacteriaceae</taxon>
        <taxon>Acetobacterium</taxon>
    </lineage>
</organism>
<comment type="caution">
    <text evidence="1">The sequence shown here is derived from an EMBL/GenBank/DDBJ whole genome shotgun (WGS) entry which is preliminary data.</text>
</comment>
<dbReference type="InterPro" id="IPR010628">
    <property type="entry name" value="EutB"/>
</dbReference>
<keyword evidence="2" id="KW-1185">Reference proteome</keyword>
<dbReference type="Gene3D" id="1.10.220.70">
    <property type="entry name" value="lyase"/>
    <property type="match status" value="1"/>
</dbReference>
<dbReference type="GO" id="GO:0009350">
    <property type="term" value="C:ethanolamine ammonia-lyase complex"/>
    <property type="evidence" value="ECO:0007669"/>
    <property type="project" value="TreeGrafter"/>
</dbReference>
<dbReference type="RefSeq" id="WP_050739481.1">
    <property type="nucleotide sequence ID" value="NZ_LGYO01000012.1"/>
</dbReference>
<dbReference type="GO" id="GO:0006520">
    <property type="term" value="P:amino acid metabolic process"/>
    <property type="evidence" value="ECO:0007669"/>
    <property type="project" value="InterPro"/>
</dbReference>
<dbReference type="InterPro" id="IPR044939">
    <property type="entry name" value="EutB_dom_2_sf"/>
</dbReference>
<name>A0A0L6U1V4_9FIRM</name>
<evidence type="ECO:0000313" key="1">
    <source>
        <dbReference type="EMBL" id="KNZ42489.1"/>
    </source>
</evidence>
<dbReference type="Pfam" id="PF06751">
    <property type="entry name" value="EutB"/>
    <property type="match status" value="1"/>
</dbReference>
<gene>
    <name evidence="1" type="ORF">AKG39_06060</name>
</gene>
<dbReference type="EMBL" id="LGYO01000012">
    <property type="protein sequence ID" value="KNZ42489.1"/>
    <property type="molecule type" value="Genomic_DNA"/>
</dbReference>
<dbReference type="GO" id="GO:0046336">
    <property type="term" value="P:ethanolamine catabolic process"/>
    <property type="evidence" value="ECO:0007669"/>
    <property type="project" value="TreeGrafter"/>
</dbReference>
<dbReference type="InterPro" id="IPR013785">
    <property type="entry name" value="Aldolase_TIM"/>
</dbReference>